<dbReference type="STRING" id="561061.SAMN05660862_2269"/>
<evidence type="ECO:0000313" key="2">
    <source>
        <dbReference type="Proteomes" id="UP000192980"/>
    </source>
</evidence>
<evidence type="ECO:0000313" key="1">
    <source>
        <dbReference type="EMBL" id="SMG32545.1"/>
    </source>
</evidence>
<accession>A0A1X7JW02</accession>
<gene>
    <name evidence="1" type="ORF">SAMN05660862_2269</name>
</gene>
<organism evidence="1 2">
    <name type="scientific">Sphingobacterium psychroaquaticum</name>
    <dbReference type="NCBI Taxonomy" id="561061"/>
    <lineage>
        <taxon>Bacteria</taxon>
        <taxon>Pseudomonadati</taxon>
        <taxon>Bacteroidota</taxon>
        <taxon>Sphingobacteriia</taxon>
        <taxon>Sphingobacteriales</taxon>
        <taxon>Sphingobacteriaceae</taxon>
        <taxon>Sphingobacterium</taxon>
    </lineage>
</organism>
<name>A0A1X7JW02_9SPHI</name>
<protein>
    <submittedName>
        <fullName evidence="1">Uncharacterized protein</fullName>
    </submittedName>
</protein>
<sequence length="108" mass="12764">MVDKVIIFELNDFKFFIKHKAKTTGELRSSFRQYALLVKKYWPCDMDDDQFLLKRLDSALTKLDSFDNTPLNKYNDDSFVLKDEVVEVVNSINCSLFNYYFQNLSNPV</sequence>
<keyword evidence="2" id="KW-1185">Reference proteome</keyword>
<dbReference type="Proteomes" id="UP000192980">
    <property type="component" value="Unassembled WGS sequence"/>
</dbReference>
<dbReference type="EMBL" id="FXAU01000003">
    <property type="protein sequence ID" value="SMG32545.1"/>
    <property type="molecule type" value="Genomic_DNA"/>
</dbReference>
<reference evidence="1 2" key="1">
    <citation type="submission" date="2017-04" db="EMBL/GenBank/DDBJ databases">
        <authorList>
            <person name="Afonso C.L."/>
            <person name="Miller P.J."/>
            <person name="Scott M.A."/>
            <person name="Spackman E."/>
            <person name="Goraichik I."/>
            <person name="Dimitrov K.M."/>
            <person name="Suarez D.L."/>
            <person name="Swayne D.E."/>
        </authorList>
    </citation>
    <scope>NUCLEOTIDE SEQUENCE [LARGE SCALE GENOMIC DNA]</scope>
    <source>
        <strain evidence="1 2">DSM 22418</strain>
    </source>
</reference>
<dbReference type="AlphaFoldDB" id="A0A1X7JW02"/>
<proteinExistence type="predicted"/>